<dbReference type="PANTHER" id="PTHR46609:SF6">
    <property type="entry name" value="EXONUCLEASE, PHAGE-TYPE_RECB, C-TERMINAL DOMAIN-CONTAINING PROTEIN-RELATED"/>
    <property type="match status" value="1"/>
</dbReference>
<dbReference type="SUPFAM" id="SSF52980">
    <property type="entry name" value="Restriction endonuclease-like"/>
    <property type="match status" value="1"/>
</dbReference>
<dbReference type="EMBL" id="AP027081">
    <property type="protein sequence ID" value="BDU76255.1"/>
    <property type="molecule type" value="Genomic_DNA"/>
</dbReference>
<keyword evidence="3" id="KW-1185">Reference proteome</keyword>
<feature type="domain" description="YqaJ viral recombinase" evidence="1">
    <location>
        <begin position="17"/>
        <end position="166"/>
    </location>
</feature>
<proteinExistence type="predicted"/>
<dbReference type="InterPro" id="IPR011335">
    <property type="entry name" value="Restrct_endonuc-II-like"/>
</dbReference>
<name>A0AA48GV85_9BACT</name>
<dbReference type="RefSeq" id="WP_316411287.1">
    <property type="nucleotide sequence ID" value="NZ_AP027081.1"/>
</dbReference>
<accession>A0AA48GV85</accession>
<sequence length="230" mass="25761">MKPFIERIINVEQGSDEWKKARAGRVTASRISDILAKGKNGAEPACRRDYKMQLACEILTGVPQEDTFYSKDMQWGNEQEPYARAAYAAAEGVLVDVVGMTIHPKSDRCAASPDGLVDWDGKSSPKRIVQFKCPKTATHIGYIEAGVVPSDYRPQMYWELACTGAEVNDFASFDPRLPENIQLFIVPLPRDEQEIQRIEREVDVFLDEVDILVAKLRKLGQEEPQEGSAA</sequence>
<dbReference type="KEGG" id="msea:METESE_12130"/>
<dbReference type="InterPro" id="IPR019080">
    <property type="entry name" value="YqaJ_viral_recombinase"/>
</dbReference>
<reference evidence="2" key="1">
    <citation type="journal article" date="2023" name="Int. J. Syst. Evol. Microbiol.">
        <title>Mesoterricola silvestris gen. nov., sp. nov., Mesoterricola sediminis sp. nov., Geothrix oryzae sp. nov., Geothrix edaphica sp. nov., Geothrix rubra sp. nov., and Geothrix limicola sp. nov., six novel members of Acidobacteriota isolated from soils.</title>
        <authorList>
            <person name="Itoh H."/>
            <person name="Sugisawa Y."/>
            <person name="Mise K."/>
            <person name="Xu Z."/>
            <person name="Kuniyasu M."/>
            <person name="Ushijima N."/>
            <person name="Kawano K."/>
            <person name="Kobayashi E."/>
            <person name="Shiratori Y."/>
            <person name="Masuda Y."/>
            <person name="Senoo K."/>
        </authorList>
    </citation>
    <scope>NUCLEOTIDE SEQUENCE</scope>
    <source>
        <strain evidence="2">W786</strain>
    </source>
</reference>
<evidence type="ECO:0000313" key="2">
    <source>
        <dbReference type="EMBL" id="BDU76255.1"/>
    </source>
</evidence>
<dbReference type="Pfam" id="PF09588">
    <property type="entry name" value="YqaJ"/>
    <property type="match status" value="1"/>
</dbReference>
<gene>
    <name evidence="2" type="ORF">METESE_12130</name>
</gene>
<evidence type="ECO:0000259" key="1">
    <source>
        <dbReference type="Pfam" id="PF09588"/>
    </source>
</evidence>
<dbReference type="Gene3D" id="3.90.320.10">
    <property type="match status" value="1"/>
</dbReference>
<dbReference type="CDD" id="cd22343">
    <property type="entry name" value="PDDEXK_lambda_exonuclease-like"/>
    <property type="match status" value="1"/>
</dbReference>
<evidence type="ECO:0000313" key="3">
    <source>
        <dbReference type="Proteomes" id="UP001228113"/>
    </source>
</evidence>
<organism evidence="2 3">
    <name type="scientific">Mesoterricola sediminis</name>
    <dbReference type="NCBI Taxonomy" id="2927980"/>
    <lineage>
        <taxon>Bacteria</taxon>
        <taxon>Pseudomonadati</taxon>
        <taxon>Acidobacteriota</taxon>
        <taxon>Holophagae</taxon>
        <taxon>Holophagales</taxon>
        <taxon>Holophagaceae</taxon>
        <taxon>Mesoterricola</taxon>
    </lineage>
</organism>
<dbReference type="InterPro" id="IPR051703">
    <property type="entry name" value="NF-kappa-B_Signaling_Reg"/>
</dbReference>
<dbReference type="InterPro" id="IPR011604">
    <property type="entry name" value="PDDEXK-like_dom_sf"/>
</dbReference>
<protein>
    <recommendedName>
        <fullName evidence="1">YqaJ viral recombinase domain-containing protein</fullName>
    </recommendedName>
</protein>
<dbReference type="Proteomes" id="UP001228113">
    <property type="component" value="Chromosome"/>
</dbReference>
<dbReference type="AlphaFoldDB" id="A0AA48GV85"/>
<dbReference type="PANTHER" id="PTHR46609">
    <property type="entry name" value="EXONUCLEASE, PHAGE-TYPE/RECB, C-TERMINAL DOMAIN-CONTAINING PROTEIN"/>
    <property type="match status" value="1"/>
</dbReference>